<feature type="signal peptide" evidence="1">
    <location>
        <begin position="1"/>
        <end position="24"/>
    </location>
</feature>
<organism evidence="2 3">
    <name type="scientific">Leptospira ellisii</name>
    <dbReference type="NCBI Taxonomy" id="2023197"/>
    <lineage>
        <taxon>Bacteria</taxon>
        <taxon>Pseudomonadati</taxon>
        <taxon>Spirochaetota</taxon>
        <taxon>Spirochaetia</taxon>
        <taxon>Leptospirales</taxon>
        <taxon>Leptospiraceae</taxon>
        <taxon>Leptospira</taxon>
    </lineage>
</organism>
<dbReference type="Proteomes" id="UP000232122">
    <property type="component" value="Unassembled WGS sequence"/>
</dbReference>
<name>A0AAE4TXE1_9LEPT</name>
<sequence length="100" mass="10886">MKKIQIAFVSFCFLFLFASSRTISADGCYICTTGSTDSCRDYCRYVGSDSFDNRKKCQDRGCKVGGTASCPSASNYKVCSAKSNFDRTDSFASIQVSSGK</sequence>
<dbReference type="AlphaFoldDB" id="A0AAE4TXE1"/>
<dbReference type="EMBL" id="NPEF02000001">
    <property type="protein sequence ID" value="MDV6234382.1"/>
    <property type="molecule type" value="Genomic_DNA"/>
</dbReference>
<evidence type="ECO:0000313" key="3">
    <source>
        <dbReference type="Proteomes" id="UP000232122"/>
    </source>
</evidence>
<accession>A0AAE4TXE1</accession>
<keyword evidence="3" id="KW-1185">Reference proteome</keyword>
<evidence type="ECO:0000313" key="2">
    <source>
        <dbReference type="EMBL" id="MDV6234382.1"/>
    </source>
</evidence>
<proteinExistence type="predicted"/>
<evidence type="ECO:0008006" key="4">
    <source>
        <dbReference type="Google" id="ProtNLM"/>
    </source>
</evidence>
<keyword evidence="1" id="KW-0732">Signal</keyword>
<protein>
    <recommendedName>
        <fullName evidence="4">Cys-rich protein</fullName>
    </recommendedName>
</protein>
<feature type="chain" id="PRO_5042082849" description="Cys-rich protein" evidence="1">
    <location>
        <begin position="25"/>
        <end position="100"/>
    </location>
</feature>
<reference evidence="2 3" key="1">
    <citation type="journal article" date="2018" name="Microb. Genom.">
        <title>Deciphering the unexplored Leptospira diversity from soils uncovers genomic evolution to virulence.</title>
        <authorList>
            <person name="Thibeaux R."/>
            <person name="Iraola G."/>
            <person name="Ferres I."/>
            <person name="Bierque E."/>
            <person name="Girault D."/>
            <person name="Soupe-Gilbert M.E."/>
            <person name="Picardeau M."/>
            <person name="Goarant C."/>
        </authorList>
    </citation>
    <scope>NUCLEOTIDE SEQUENCE [LARGE SCALE GENOMIC DNA]</scope>
    <source>
        <strain evidence="2 3">ATI7-C-A5</strain>
    </source>
</reference>
<comment type="caution">
    <text evidence="2">The sequence shown here is derived from an EMBL/GenBank/DDBJ whole genome shotgun (WGS) entry which is preliminary data.</text>
</comment>
<dbReference type="RefSeq" id="WP_165783475.1">
    <property type="nucleotide sequence ID" value="NZ_NPEF02000001.1"/>
</dbReference>
<evidence type="ECO:0000256" key="1">
    <source>
        <dbReference type="SAM" id="SignalP"/>
    </source>
</evidence>
<gene>
    <name evidence="2" type="ORF">CH379_001900</name>
</gene>